<dbReference type="Proteomes" id="UP000316181">
    <property type="component" value="Unassembled WGS sequence"/>
</dbReference>
<keyword evidence="2" id="KW-1185">Reference proteome</keyword>
<comment type="caution">
    <text evidence="1">The sequence shown here is derived from an EMBL/GenBank/DDBJ whole genome shotgun (WGS) entry which is preliminary data.</text>
</comment>
<organism evidence="1 2">
    <name type="scientific">Rarobacter incanus</name>
    <dbReference type="NCBI Taxonomy" id="153494"/>
    <lineage>
        <taxon>Bacteria</taxon>
        <taxon>Bacillati</taxon>
        <taxon>Actinomycetota</taxon>
        <taxon>Actinomycetes</taxon>
        <taxon>Micrococcales</taxon>
        <taxon>Rarobacteraceae</taxon>
        <taxon>Rarobacter</taxon>
    </lineage>
</organism>
<dbReference type="AlphaFoldDB" id="A0A542SSM9"/>
<reference evidence="1 2" key="1">
    <citation type="submission" date="2019-06" db="EMBL/GenBank/DDBJ databases">
        <title>Sequencing the genomes of 1000 actinobacteria strains.</title>
        <authorList>
            <person name="Klenk H.-P."/>
        </authorList>
    </citation>
    <scope>NUCLEOTIDE SEQUENCE [LARGE SCALE GENOMIC DNA]</scope>
    <source>
        <strain evidence="1 2">DSM 10596</strain>
    </source>
</reference>
<sequence length="51" mass="5690">MYALVWRLLPGPTWLKTIEAVALVVAAAYALMRWGYPWVSDQIDIDPTLGG</sequence>
<gene>
    <name evidence="1" type="ORF">FB389_1996</name>
</gene>
<evidence type="ECO:0000313" key="1">
    <source>
        <dbReference type="EMBL" id="TQK77277.1"/>
    </source>
</evidence>
<name>A0A542SSM9_9MICO</name>
<evidence type="ECO:0000313" key="2">
    <source>
        <dbReference type="Proteomes" id="UP000316181"/>
    </source>
</evidence>
<dbReference type="EMBL" id="VFNV01000001">
    <property type="protein sequence ID" value="TQK77277.1"/>
    <property type="molecule type" value="Genomic_DNA"/>
</dbReference>
<accession>A0A542SSM9</accession>
<proteinExistence type="predicted"/>
<protein>
    <submittedName>
        <fullName evidence="1">Uncharacterized protein</fullName>
    </submittedName>
</protein>